<organism evidence="2 3">
    <name type="scientific">Flavobacterium humi</name>
    <dbReference type="NCBI Taxonomy" id="2562683"/>
    <lineage>
        <taxon>Bacteria</taxon>
        <taxon>Pseudomonadati</taxon>
        <taxon>Bacteroidota</taxon>
        <taxon>Flavobacteriia</taxon>
        <taxon>Flavobacteriales</taxon>
        <taxon>Flavobacteriaceae</taxon>
        <taxon>Flavobacterium</taxon>
    </lineage>
</organism>
<evidence type="ECO:0000313" key="3">
    <source>
        <dbReference type="Proteomes" id="UP000297407"/>
    </source>
</evidence>
<dbReference type="AlphaFoldDB" id="A0A4Z0L605"/>
<accession>A0A4Z0L605</accession>
<dbReference type="InterPro" id="IPR006626">
    <property type="entry name" value="PbH1"/>
</dbReference>
<gene>
    <name evidence="2" type="ORF">E4635_13305</name>
</gene>
<keyword evidence="1" id="KW-0732">Signal</keyword>
<dbReference type="SMART" id="SM00710">
    <property type="entry name" value="PbH1"/>
    <property type="match status" value="3"/>
</dbReference>
<feature type="signal peptide" evidence="1">
    <location>
        <begin position="1"/>
        <end position="19"/>
    </location>
</feature>
<dbReference type="Gene3D" id="2.160.20.10">
    <property type="entry name" value="Single-stranded right-handed beta-helix, Pectin lyase-like"/>
    <property type="match status" value="1"/>
</dbReference>
<sequence>MNKGLLLLFLMLSFCSSQKQEHSDKLPAKYLSQFKISETERKTVIRKFKPVDLTRYLPKKYVTDGSVDYTEYLQKGINENRNVLMPDFSIKINQNGLQLRSNSKVIFNKKSKLVIMPNGQTNYGVLSLIEKENVSIYYATITGDKFSHLNQKGEWGMGINIIGSKNITIKYPRIEKCWGDGIYIDSHKNVLAKNITIYKGILNDNRRNGLSIISGESIHVDYLLSANTNGTKPEAGIDIEPDDNNGILKDISLNHITTYNNGSDGILIALEALVGPVAKDVRINISNHLDDGSATGMHFYRTTYQLQENGKLLNGTINVTNSEWINNSKLPIWYDTDKVKMPLSFTLKNTKSGSRILDDASKE</sequence>
<dbReference type="RefSeq" id="WP_135527186.1">
    <property type="nucleotide sequence ID" value="NZ_SRLH01000007.1"/>
</dbReference>
<feature type="chain" id="PRO_5021202452" evidence="1">
    <location>
        <begin position="20"/>
        <end position="363"/>
    </location>
</feature>
<evidence type="ECO:0000313" key="2">
    <source>
        <dbReference type="EMBL" id="TGD57140.1"/>
    </source>
</evidence>
<dbReference type="InterPro" id="IPR012334">
    <property type="entry name" value="Pectin_lyas_fold"/>
</dbReference>
<keyword evidence="3" id="KW-1185">Reference proteome</keyword>
<dbReference type="Proteomes" id="UP000297407">
    <property type="component" value="Unassembled WGS sequence"/>
</dbReference>
<dbReference type="SUPFAM" id="SSF51126">
    <property type="entry name" value="Pectin lyase-like"/>
    <property type="match status" value="1"/>
</dbReference>
<dbReference type="OrthoDB" id="253409at2"/>
<comment type="caution">
    <text evidence="2">The sequence shown here is derived from an EMBL/GenBank/DDBJ whole genome shotgun (WGS) entry which is preliminary data.</text>
</comment>
<proteinExistence type="predicted"/>
<protein>
    <submittedName>
        <fullName evidence="2">Uncharacterized protein</fullName>
    </submittedName>
</protein>
<evidence type="ECO:0000256" key="1">
    <source>
        <dbReference type="SAM" id="SignalP"/>
    </source>
</evidence>
<dbReference type="EMBL" id="SRLH01000007">
    <property type="protein sequence ID" value="TGD57140.1"/>
    <property type="molecule type" value="Genomic_DNA"/>
</dbReference>
<name>A0A4Z0L605_9FLAO</name>
<reference evidence="2 3" key="1">
    <citation type="submission" date="2019-04" db="EMBL/GenBank/DDBJ databases">
        <title>Flavobacterium sp. strain DS2-A Genome sequencing and assembly.</title>
        <authorList>
            <person name="Kim I."/>
        </authorList>
    </citation>
    <scope>NUCLEOTIDE SEQUENCE [LARGE SCALE GENOMIC DNA]</scope>
    <source>
        <strain evidence="2 3">DS2-A</strain>
    </source>
</reference>
<dbReference type="InterPro" id="IPR011050">
    <property type="entry name" value="Pectin_lyase_fold/virulence"/>
</dbReference>